<dbReference type="InterPro" id="IPR010982">
    <property type="entry name" value="Lambda_DNA-bd_dom_sf"/>
</dbReference>
<keyword evidence="1" id="KW-0238">DNA-binding</keyword>
<dbReference type="Proteomes" id="UP000032278">
    <property type="component" value="Unassembled WGS sequence"/>
</dbReference>
<dbReference type="SMART" id="SM00530">
    <property type="entry name" value="HTH_XRE"/>
    <property type="match status" value="1"/>
</dbReference>
<comment type="caution">
    <text evidence="3">The sequence shown here is derived from an EMBL/GenBank/DDBJ whole genome shotgun (WGS) entry which is preliminary data.</text>
</comment>
<evidence type="ECO:0000259" key="2">
    <source>
        <dbReference type="PROSITE" id="PS50943"/>
    </source>
</evidence>
<gene>
    <name evidence="3" type="ORF">AT55_02069</name>
</gene>
<proteinExistence type="predicted"/>
<dbReference type="PANTHER" id="PTHR46558:SF4">
    <property type="entry name" value="DNA-BIDING PHAGE PROTEIN"/>
    <property type="match status" value="1"/>
</dbReference>
<dbReference type="RefSeq" id="WP_052495932.1">
    <property type="nucleotide sequence ID" value="NZ_JAUE01000097.1"/>
</dbReference>
<feature type="domain" description="HTH cro/C1-type" evidence="2">
    <location>
        <begin position="5"/>
        <end position="60"/>
    </location>
</feature>
<dbReference type="Pfam" id="PF12844">
    <property type="entry name" value="HTH_19"/>
    <property type="match status" value="1"/>
</dbReference>
<dbReference type="EMBL" id="JAUE01000097">
    <property type="protein sequence ID" value="KIS15047.1"/>
    <property type="molecule type" value="Genomic_DNA"/>
</dbReference>
<name>A0AAW3GJS1_STRSZ</name>
<dbReference type="Gene3D" id="1.10.260.40">
    <property type="entry name" value="lambda repressor-like DNA-binding domains"/>
    <property type="match status" value="1"/>
</dbReference>
<evidence type="ECO:0000256" key="1">
    <source>
        <dbReference type="ARBA" id="ARBA00023125"/>
    </source>
</evidence>
<dbReference type="PANTHER" id="PTHR46558">
    <property type="entry name" value="TRACRIPTIONAL REGULATORY PROTEIN-RELATED-RELATED"/>
    <property type="match status" value="1"/>
</dbReference>
<dbReference type="GO" id="GO:0003677">
    <property type="term" value="F:DNA binding"/>
    <property type="evidence" value="ECO:0007669"/>
    <property type="project" value="UniProtKB-KW"/>
</dbReference>
<dbReference type="SUPFAM" id="SSF47413">
    <property type="entry name" value="lambda repressor-like DNA-binding domains"/>
    <property type="match status" value="1"/>
</dbReference>
<evidence type="ECO:0000313" key="3">
    <source>
        <dbReference type="EMBL" id="KIS15047.1"/>
    </source>
</evidence>
<dbReference type="CDD" id="cd00093">
    <property type="entry name" value="HTH_XRE"/>
    <property type="match status" value="1"/>
</dbReference>
<accession>A0AAW3GJS1</accession>
<protein>
    <submittedName>
        <fullName evidence="3">Transcriptional regulator</fullName>
    </submittedName>
</protein>
<dbReference type="PROSITE" id="PS50943">
    <property type="entry name" value="HTH_CROC1"/>
    <property type="match status" value="1"/>
</dbReference>
<sequence length="77" mass="8717">MRNRIREVRKMKKITQAKLVENISITRQYISLIELGEETPSLKVANEIATALGICMYAIFDLDGTGEYRCSSCNCSQ</sequence>
<dbReference type="InterPro" id="IPR001387">
    <property type="entry name" value="Cro/C1-type_HTH"/>
</dbReference>
<reference evidence="3 4" key="1">
    <citation type="submission" date="2013-11" db="EMBL/GenBank/DDBJ databases">
        <authorList>
            <person name="da Piedade I."/>
            <person name="Tang M.H.E."/>
            <person name="Bojesen A.M."/>
        </authorList>
    </citation>
    <scope>NUCLEOTIDE SEQUENCE [LARGE SCALE GENOMIC DNA]</scope>
    <source>
        <strain evidence="3 4">Sz4is</strain>
    </source>
</reference>
<evidence type="ECO:0000313" key="4">
    <source>
        <dbReference type="Proteomes" id="UP000032278"/>
    </source>
</evidence>
<organism evidence="3 4">
    <name type="scientific">Streptococcus equi subsp. zooepidemicus Sz4is</name>
    <dbReference type="NCBI Taxonomy" id="1381082"/>
    <lineage>
        <taxon>Bacteria</taxon>
        <taxon>Bacillati</taxon>
        <taxon>Bacillota</taxon>
        <taxon>Bacilli</taxon>
        <taxon>Lactobacillales</taxon>
        <taxon>Streptococcaceae</taxon>
        <taxon>Streptococcus</taxon>
    </lineage>
</organism>
<dbReference type="AlphaFoldDB" id="A0AAW3GJS1"/>